<reference evidence="3 4" key="1">
    <citation type="submission" date="2024-05" db="EMBL/GenBank/DDBJ databases">
        <title>A draft genome resource for the thread blight pathogen Marasmius tenuissimus strain MS-2.</title>
        <authorList>
            <person name="Yulfo-Soto G.E."/>
            <person name="Baruah I.K."/>
            <person name="Amoako-Attah I."/>
            <person name="Bukari Y."/>
            <person name="Meinhardt L.W."/>
            <person name="Bailey B.A."/>
            <person name="Cohen S.P."/>
        </authorList>
    </citation>
    <scope>NUCLEOTIDE SEQUENCE [LARGE SCALE GENOMIC DNA]</scope>
    <source>
        <strain evidence="3 4">MS-2</strain>
    </source>
</reference>
<organism evidence="3 4">
    <name type="scientific">Marasmius tenuissimus</name>
    <dbReference type="NCBI Taxonomy" id="585030"/>
    <lineage>
        <taxon>Eukaryota</taxon>
        <taxon>Fungi</taxon>
        <taxon>Dikarya</taxon>
        <taxon>Basidiomycota</taxon>
        <taxon>Agaricomycotina</taxon>
        <taxon>Agaricomycetes</taxon>
        <taxon>Agaricomycetidae</taxon>
        <taxon>Agaricales</taxon>
        <taxon>Marasmiineae</taxon>
        <taxon>Marasmiaceae</taxon>
        <taxon>Marasmius</taxon>
    </lineage>
</organism>
<dbReference type="Gene3D" id="2.60.120.1160">
    <property type="match status" value="1"/>
</dbReference>
<proteinExistence type="predicted"/>
<evidence type="ECO:0000313" key="4">
    <source>
        <dbReference type="Proteomes" id="UP001437256"/>
    </source>
</evidence>
<evidence type="ECO:0000313" key="3">
    <source>
        <dbReference type="EMBL" id="KAL0064289.1"/>
    </source>
</evidence>
<feature type="domain" description="Glycoside hydrolase 131 catalytic N-terminal" evidence="2">
    <location>
        <begin position="23"/>
        <end position="297"/>
    </location>
</feature>
<feature type="chain" id="PRO_5045634127" description="Glycoside hydrolase 131 catalytic N-terminal domain-containing protein" evidence="1">
    <location>
        <begin position="21"/>
        <end position="299"/>
    </location>
</feature>
<protein>
    <recommendedName>
        <fullName evidence="2">Glycoside hydrolase 131 catalytic N-terminal domain-containing protein</fullName>
    </recommendedName>
</protein>
<feature type="signal peptide" evidence="1">
    <location>
        <begin position="1"/>
        <end position="20"/>
    </location>
</feature>
<dbReference type="PANTHER" id="PTHR34612">
    <property type="entry name" value="GH131_N DOMAIN-CONTAINING PROTEIN"/>
    <property type="match status" value="1"/>
</dbReference>
<dbReference type="EMBL" id="JBBXMP010000064">
    <property type="protein sequence ID" value="KAL0064289.1"/>
    <property type="molecule type" value="Genomic_DNA"/>
</dbReference>
<sequence length="299" mass="32643">MAPFARFSLTLLIALPLVAAETVLFEGRIPLSVSNETLDASADPYLTGVKGKTQPATHYSGYLGNLVNPTLLWNKPSNREQAISVRIDNTSIFVPGNSEPQLGFRRTELIAIQNGSSSNLNTLMETGVTRFHFSIKSDPRYPLNFTHEYQVVFIEPSDGSHVFGVQLGSPFTNPTGVLPAPEADSFKVLDHGLNVLFKTPFTSYVWHNFAVEVDWEQSTLQVFYSTDGRGLTTVTSVVPNPTVSQGSAGQGDFHIGLLKLPLVNPADAPEDQGDVVHHGLQEGTEEGLLYSGVFVERIR</sequence>
<gene>
    <name evidence="3" type="ORF">AAF712_008733</name>
</gene>
<keyword evidence="1" id="KW-0732">Signal</keyword>
<dbReference type="PANTHER" id="PTHR34612:SF2">
    <property type="entry name" value="GLYCOSIDE HYDROLASE 131 CATALYTIC N-TERMINAL DOMAIN-CONTAINING PROTEIN"/>
    <property type="match status" value="1"/>
</dbReference>
<accession>A0ABR2ZTA8</accession>
<dbReference type="InterPro" id="IPR041524">
    <property type="entry name" value="GH131_N"/>
</dbReference>
<keyword evidence="4" id="KW-1185">Reference proteome</keyword>
<evidence type="ECO:0000259" key="2">
    <source>
        <dbReference type="Pfam" id="PF18271"/>
    </source>
</evidence>
<comment type="caution">
    <text evidence="3">The sequence shown here is derived from an EMBL/GenBank/DDBJ whole genome shotgun (WGS) entry which is preliminary data.</text>
</comment>
<evidence type="ECO:0000256" key="1">
    <source>
        <dbReference type="SAM" id="SignalP"/>
    </source>
</evidence>
<name>A0ABR2ZTA8_9AGAR</name>
<dbReference type="Pfam" id="PF18271">
    <property type="entry name" value="GH131_N"/>
    <property type="match status" value="1"/>
</dbReference>
<dbReference type="Proteomes" id="UP001437256">
    <property type="component" value="Unassembled WGS sequence"/>
</dbReference>